<evidence type="ECO:0000256" key="1">
    <source>
        <dbReference type="ARBA" id="ARBA00044755"/>
    </source>
</evidence>
<evidence type="ECO:0000313" key="3">
    <source>
        <dbReference type="Proteomes" id="UP000627166"/>
    </source>
</evidence>
<proteinExistence type="inferred from homology"/>
<gene>
    <name evidence="2" type="ORF">H9637_05990</name>
</gene>
<dbReference type="PANTHER" id="PTHR35024:SF4">
    <property type="entry name" value="POLYMER-FORMING CYTOSKELETAL PROTEIN"/>
    <property type="match status" value="1"/>
</dbReference>
<accession>A0ABR8YQU8</accession>
<dbReference type="PANTHER" id="PTHR35024">
    <property type="entry name" value="HYPOTHETICAL CYTOSOLIC PROTEIN"/>
    <property type="match status" value="1"/>
</dbReference>
<dbReference type="Pfam" id="PF04519">
    <property type="entry name" value="Bactofilin"/>
    <property type="match status" value="1"/>
</dbReference>
<dbReference type="EMBL" id="JACSQB010000042">
    <property type="protein sequence ID" value="MBD8046596.1"/>
    <property type="molecule type" value="Genomic_DNA"/>
</dbReference>
<dbReference type="InterPro" id="IPR007607">
    <property type="entry name" value="BacA/B"/>
</dbReference>
<evidence type="ECO:0000313" key="2">
    <source>
        <dbReference type="EMBL" id="MBD8046596.1"/>
    </source>
</evidence>
<sequence length="127" mass="13711">MFYDKGKNDNLNRIETLIGENCSIVGNLSGTGLLKIDGVIEGDIDWDDDIIVGINGEVNGAIHCNNAFISGTVNGNVSCNNSLTIEKQGKIKGDIFIKKLIINESGFLDGKCTMVTLNETHILLPEN</sequence>
<keyword evidence="3" id="KW-1185">Reference proteome</keyword>
<comment type="caution">
    <text evidence="2">The sequence shown here is derived from an EMBL/GenBank/DDBJ whole genome shotgun (WGS) entry which is preliminary data.</text>
</comment>
<name>A0ABR8YQU8_9CLOT</name>
<comment type="similarity">
    <text evidence="1">Belongs to the bactofilin family.</text>
</comment>
<protein>
    <submittedName>
        <fullName evidence="2">Polymer-forming cytoskeletal protein</fullName>
    </submittedName>
</protein>
<reference evidence="2 3" key="1">
    <citation type="submission" date="2020-08" db="EMBL/GenBank/DDBJ databases">
        <title>A Genomic Blueprint of the Chicken Gut Microbiome.</title>
        <authorList>
            <person name="Gilroy R."/>
            <person name="Ravi A."/>
            <person name="Getino M."/>
            <person name="Pursley I."/>
            <person name="Horton D.L."/>
            <person name="Alikhan N.-F."/>
            <person name="Baker D."/>
            <person name="Gharbi K."/>
            <person name="Hall N."/>
            <person name="Watson M."/>
            <person name="Adriaenssens E.M."/>
            <person name="Foster-Nyarko E."/>
            <person name="Jarju S."/>
            <person name="Secka A."/>
            <person name="Antonio M."/>
            <person name="Oren A."/>
            <person name="Chaudhuri R."/>
            <person name="La Ragione R.M."/>
            <person name="Hildebrand F."/>
            <person name="Pallen M.J."/>
        </authorList>
    </citation>
    <scope>NUCLEOTIDE SEQUENCE [LARGE SCALE GENOMIC DNA]</scope>
    <source>
        <strain evidence="2 3">N37</strain>
    </source>
</reference>
<dbReference type="Proteomes" id="UP000627166">
    <property type="component" value="Unassembled WGS sequence"/>
</dbReference>
<organism evidence="2 3">
    <name type="scientific">Clostridium faecium</name>
    <dbReference type="NCBI Taxonomy" id="2762223"/>
    <lineage>
        <taxon>Bacteria</taxon>
        <taxon>Bacillati</taxon>
        <taxon>Bacillota</taxon>
        <taxon>Clostridia</taxon>
        <taxon>Eubacteriales</taxon>
        <taxon>Clostridiaceae</taxon>
        <taxon>Clostridium</taxon>
    </lineage>
</organism>
<dbReference type="RefSeq" id="WP_191739568.1">
    <property type="nucleotide sequence ID" value="NZ_JACSQB010000042.1"/>
</dbReference>